<dbReference type="InterPro" id="IPR036961">
    <property type="entry name" value="Kinesin_motor_dom_sf"/>
</dbReference>
<dbReference type="InterPro" id="IPR001752">
    <property type="entry name" value="Kinesin_motor_dom"/>
</dbReference>
<keyword evidence="4" id="KW-0175">Coiled coil</keyword>
<evidence type="ECO:0000313" key="6">
    <source>
        <dbReference type="EMBL" id="KAK2630836.1"/>
    </source>
</evidence>
<dbReference type="InterPro" id="IPR027417">
    <property type="entry name" value="P-loop_NTPase"/>
</dbReference>
<comment type="caution">
    <text evidence="6">The sequence shown here is derived from an EMBL/GenBank/DDBJ whole genome shotgun (WGS) entry which is preliminary data.</text>
</comment>
<keyword evidence="1" id="KW-0493">Microtubule</keyword>
<accession>A0AAV9G317</accession>
<dbReference type="PANTHER" id="PTHR47972:SF14">
    <property type="entry name" value="KINESIN-LIKE PROTEIN KIN-14J"/>
    <property type="match status" value="1"/>
</dbReference>
<name>A0AAV9G317_ELECO</name>
<reference evidence="6 7" key="1">
    <citation type="submission" date="2023-05" db="EMBL/GenBank/DDBJ databases">
        <title>WGS assembly of Eleusine coracana.</title>
        <authorList>
            <person name="Jenkins J."/>
            <person name="Schmutz J."/>
            <person name="Lux T."/>
            <person name="Plott C."/>
            <person name="Mayer K."/>
            <person name="Qi P."/>
            <person name="Devos K."/>
        </authorList>
    </citation>
    <scope>NUCLEOTIDE SEQUENCE [LARGE SCALE GENOMIC DNA]</scope>
    <source>
        <tissue evidence="6">Leaves</tissue>
    </source>
</reference>
<feature type="domain" description="Kinesin motor" evidence="5">
    <location>
        <begin position="155"/>
        <end position="440"/>
    </location>
</feature>
<evidence type="ECO:0000256" key="3">
    <source>
        <dbReference type="PROSITE-ProRule" id="PRU00283"/>
    </source>
</evidence>
<evidence type="ECO:0000256" key="4">
    <source>
        <dbReference type="SAM" id="Coils"/>
    </source>
</evidence>
<dbReference type="GO" id="GO:0008017">
    <property type="term" value="F:microtubule binding"/>
    <property type="evidence" value="ECO:0007669"/>
    <property type="project" value="InterPro"/>
</dbReference>
<dbReference type="PROSITE" id="PS50067">
    <property type="entry name" value="KINESIN_MOTOR_2"/>
    <property type="match status" value="1"/>
</dbReference>
<keyword evidence="3" id="KW-0547">Nucleotide-binding</keyword>
<dbReference type="EMBL" id="MU847462">
    <property type="protein sequence ID" value="KAK2630836.1"/>
    <property type="molecule type" value="Genomic_DNA"/>
</dbReference>
<dbReference type="PANTHER" id="PTHR47972">
    <property type="entry name" value="KINESIN-LIKE PROTEIN KLP-3"/>
    <property type="match status" value="1"/>
</dbReference>
<proteinExistence type="inferred from homology"/>
<protein>
    <recommendedName>
        <fullName evidence="5">Kinesin motor domain-containing protein</fullName>
    </recommendedName>
</protein>
<keyword evidence="7" id="KW-1185">Reference proteome</keyword>
<evidence type="ECO:0000256" key="2">
    <source>
        <dbReference type="ARBA" id="ARBA00023175"/>
    </source>
</evidence>
<dbReference type="GO" id="GO:0005874">
    <property type="term" value="C:microtubule"/>
    <property type="evidence" value="ECO:0007669"/>
    <property type="project" value="UniProtKB-KW"/>
</dbReference>
<feature type="binding site" evidence="3">
    <location>
        <begin position="239"/>
        <end position="246"/>
    </location>
    <ligand>
        <name>ATP</name>
        <dbReference type="ChEBI" id="CHEBI:30616"/>
    </ligand>
</feature>
<evidence type="ECO:0000256" key="1">
    <source>
        <dbReference type="ARBA" id="ARBA00022701"/>
    </source>
</evidence>
<keyword evidence="3" id="KW-0067">ATP-binding</keyword>
<organism evidence="6 7">
    <name type="scientific">Eleusine coracana subsp. coracana</name>
    <dbReference type="NCBI Taxonomy" id="191504"/>
    <lineage>
        <taxon>Eukaryota</taxon>
        <taxon>Viridiplantae</taxon>
        <taxon>Streptophyta</taxon>
        <taxon>Embryophyta</taxon>
        <taxon>Tracheophyta</taxon>
        <taxon>Spermatophyta</taxon>
        <taxon>Magnoliopsida</taxon>
        <taxon>Liliopsida</taxon>
        <taxon>Poales</taxon>
        <taxon>Poaceae</taxon>
        <taxon>PACMAD clade</taxon>
        <taxon>Chloridoideae</taxon>
        <taxon>Cynodonteae</taxon>
        <taxon>Eleusininae</taxon>
        <taxon>Eleusine</taxon>
    </lineage>
</organism>
<comment type="similarity">
    <text evidence="3">Belongs to the TRAFAC class myosin-kinesin ATPase superfamily. Kinesin family.</text>
</comment>
<evidence type="ECO:0000259" key="5">
    <source>
        <dbReference type="PROSITE" id="PS50067"/>
    </source>
</evidence>
<dbReference type="SUPFAM" id="SSF52540">
    <property type="entry name" value="P-loop containing nucleoside triphosphate hydrolases"/>
    <property type="match status" value="1"/>
</dbReference>
<gene>
    <name evidence="6" type="ORF">QOZ80_UnG0724630</name>
</gene>
<dbReference type="GO" id="GO:0007018">
    <property type="term" value="P:microtubule-based movement"/>
    <property type="evidence" value="ECO:0007669"/>
    <property type="project" value="InterPro"/>
</dbReference>
<evidence type="ECO:0000313" key="7">
    <source>
        <dbReference type="Proteomes" id="UP001301735"/>
    </source>
</evidence>
<dbReference type="AlphaFoldDB" id="A0AAV9G317"/>
<dbReference type="GO" id="GO:0005524">
    <property type="term" value="F:ATP binding"/>
    <property type="evidence" value="ECO:0007669"/>
    <property type="project" value="UniProtKB-UniRule"/>
</dbReference>
<dbReference type="Pfam" id="PF00225">
    <property type="entry name" value="Kinesin"/>
    <property type="match status" value="1"/>
</dbReference>
<dbReference type="GO" id="GO:0003777">
    <property type="term" value="F:microtubule motor activity"/>
    <property type="evidence" value="ECO:0007669"/>
    <property type="project" value="InterPro"/>
</dbReference>
<dbReference type="PRINTS" id="PR00380">
    <property type="entry name" value="KINESINHEAVY"/>
</dbReference>
<dbReference type="Gene3D" id="3.40.850.10">
    <property type="entry name" value="Kinesin motor domain"/>
    <property type="match status" value="2"/>
</dbReference>
<dbReference type="Proteomes" id="UP001301735">
    <property type="component" value="Unassembled WGS sequence"/>
</dbReference>
<dbReference type="InterPro" id="IPR027640">
    <property type="entry name" value="Kinesin-like_fam"/>
</dbReference>
<keyword evidence="2 3" id="KW-0505">Motor protein</keyword>
<dbReference type="SMART" id="SM00129">
    <property type="entry name" value="KISc"/>
    <property type="match status" value="1"/>
</dbReference>
<feature type="coiled-coil region" evidence="4">
    <location>
        <begin position="54"/>
        <end position="81"/>
    </location>
</feature>
<sequence>MHGYDLPLENLMREGEVEAYKSTTVEEESQTEKRTEMDGKEILLMKDKEIEVMKIKHEQQIEEIETNAKQKEEHLSTKVKELEDHVKDMRKSSQLISKDMCALQLKWRDEVSNLGSNLKYLVDAAENYAKVFAENKKLHNENKILYNELQELKGNIRVYCRVRPWLPGQNKEATIVAHTSEDGEIWVSNPSKQVKNEYQTFKFNKVFGSSASQGQVFLEIQPLIRSVLDGFSVCIFAYGQTGSGKTYTMSGPSSGKQDWGVNYRALNELFDISHSRRNSFSYKIQSTSDGLVIPEATLHLVESTSDVLKLMEMGNQNRAVGSTALNESSSRSHSILIVHISGSNLKDGLKFKSYLHLIDLAGSERVERTGATGDRLTEAQYINKSLSALSDVIVALSRKSSHVPYRNSKLTHILQNSLGGHAKTLMLIHVSPEVESYSET</sequence>